<evidence type="ECO:0000313" key="3">
    <source>
        <dbReference type="Proteomes" id="UP000823935"/>
    </source>
</evidence>
<comment type="caution">
    <text evidence="2">The sequence shown here is derived from an EMBL/GenBank/DDBJ whole genome shotgun (WGS) entry which is preliminary data.</text>
</comment>
<feature type="region of interest" description="Disordered" evidence="1">
    <location>
        <begin position="1"/>
        <end position="182"/>
    </location>
</feature>
<dbReference type="Proteomes" id="UP000823935">
    <property type="component" value="Unassembled WGS sequence"/>
</dbReference>
<accession>A0A9D1EQG2</accession>
<dbReference type="InterPro" id="IPR010897">
    <property type="entry name" value="Spore_II_P"/>
</dbReference>
<protein>
    <submittedName>
        <fullName evidence="2">Stage II sporulation protein P</fullName>
    </submittedName>
</protein>
<sequence>MAVEVYSPQLPYAVSDATPGEAGSTEKGGNGAPENKTGTENSESQIESEKTEDGANNETGGGDDVSGGGENASGGENDASGGGENASGGENDASSGEDNGAGGGENTADGGEGASSEGENEPDVEKSPETENAAIQSQGETSSGKEENENTDEENAAGDKNAAAEAGSASEEDEGVEEETEPAREVALMQDYNYLLNNFFSLDPSAGVDETLINYDQLMGTNLAIEKDASKPQILIYHTHSQEEFADSVEGDVSTTIVGAGEYLAELLRNRYGYNVIHDTGVYDMVDGVLDRSAAYDLAGEAVSRILEENPSIEVVIDLHRDGVPEHKFVTEINGKPTAQIMFFNGLSRTARNGPVDYLPNPYIADNLAFSFQLQLLADQQYPDFTRPIYLQSLRYNLHFRPRSLLIEAGTQLNTVAEEYNAMEPLADILNQVLQPE</sequence>
<evidence type="ECO:0000256" key="1">
    <source>
        <dbReference type="SAM" id="MobiDB-lite"/>
    </source>
</evidence>
<feature type="compositionally biased region" description="Gly residues" evidence="1">
    <location>
        <begin position="59"/>
        <end position="72"/>
    </location>
</feature>
<dbReference type="EMBL" id="DVIQ01000014">
    <property type="protein sequence ID" value="HIS30370.1"/>
    <property type="molecule type" value="Genomic_DNA"/>
</dbReference>
<feature type="compositionally biased region" description="Polar residues" evidence="1">
    <location>
        <begin position="133"/>
        <end position="142"/>
    </location>
</feature>
<feature type="compositionally biased region" description="Gly residues" evidence="1">
    <location>
        <begin position="99"/>
        <end position="113"/>
    </location>
</feature>
<organism evidence="2 3">
    <name type="scientific">Candidatus Limivivens intestinipullorum</name>
    <dbReference type="NCBI Taxonomy" id="2840858"/>
    <lineage>
        <taxon>Bacteria</taxon>
        <taxon>Bacillati</taxon>
        <taxon>Bacillota</taxon>
        <taxon>Clostridia</taxon>
        <taxon>Lachnospirales</taxon>
        <taxon>Lachnospiraceae</taxon>
        <taxon>Lachnospiraceae incertae sedis</taxon>
        <taxon>Candidatus Limivivens</taxon>
    </lineage>
</organism>
<dbReference type="Pfam" id="PF07454">
    <property type="entry name" value="SpoIIP"/>
    <property type="match status" value="1"/>
</dbReference>
<gene>
    <name evidence="2" type="ORF">IAB44_02310</name>
</gene>
<feature type="compositionally biased region" description="Acidic residues" evidence="1">
    <location>
        <begin position="170"/>
        <end position="180"/>
    </location>
</feature>
<dbReference type="AlphaFoldDB" id="A0A9D1EQG2"/>
<feature type="compositionally biased region" description="Low complexity" evidence="1">
    <location>
        <begin position="87"/>
        <end position="98"/>
    </location>
</feature>
<reference evidence="2" key="2">
    <citation type="journal article" date="2021" name="PeerJ">
        <title>Extensive microbial diversity within the chicken gut microbiome revealed by metagenomics and culture.</title>
        <authorList>
            <person name="Gilroy R."/>
            <person name="Ravi A."/>
            <person name="Getino M."/>
            <person name="Pursley I."/>
            <person name="Horton D.L."/>
            <person name="Alikhan N.F."/>
            <person name="Baker D."/>
            <person name="Gharbi K."/>
            <person name="Hall N."/>
            <person name="Watson M."/>
            <person name="Adriaenssens E.M."/>
            <person name="Foster-Nyarko E."/>
            <person name="Jarju S."/>
            <person name="Secka A."/>
            <person name="Antonio M."/>
            <person name="Oren A."/>
            <person name="Chaudhuri R.R."/>
            <person name="La Ragione R."/>
            <person name="Hildebrand F."/>
            <person name="Pallen M.J."/>
        </authorList>
    </citation>
    <scope>NUCLEOTIDE SEQUENCE</scope>
    <source>
        <strain evidence="2">CHK190-19873</strain>
    </source>
</reference>
<feature type="compositionally biased region" description="Low complexity" evidence="1">
    <location>
        <begin position="158"/>
        <end position="169"/>
    </location>
</feature>
<reference evidence="2" key="1">
    <citation type="submission" date="2020-10" db="EMBL/GenBank/DDBJ databases">
        <authorList>
            <person name="Gilroy R."/>
        </authorList>
    </citation>
    <scope>NUCLEOTIDE SEQUENCE</scope>
    <source>
        <strain evidence="2">CHK190-19873</strain>
    </source>
</reference>
<name>A0A9D1EQG2_9FIRM</name>
<feature type="compositionally biased region" description="Polar residues" evidence="1">
    <location>
        <begin position="36"/>
        <end position="45"/>
    </location>
</feature>
<evidence type="ECO:0000313" key="2">
    <source>
        <dbReference type="EMBL" id="HIS30370.1"/>
    </source>
</evidence>
<proteinExistence type="predicted"/>